<sequence length="292" mass="31094">MNHPADSVETAASIQPVPTKPVPTRLGRLHVRSIGDGIPTVLWSSMFVDSHTWDPLLPLLPTGRRYVLVDPPGLGLSEPLHAASDIAGAADAALDLLAWLGIDERVDWVGNAFGGHVGFKLGARPGVLRSLVAVSSPTQPIPAPLRRQIHLLLPVVRTAGPVGPARSAIVEAMLTDASAAREPIRRVVTESLGRPTRRSLALAVRSFILNRVDVTGELADLTVPSLFIASDDRGDWSPADAKAAAALAPDAEAVTIGAARTLIPLEQPEALAVHIRRFWERQTPGHGDTRRT</sequence>
<dbReference type="OrthoDB" id="3396704at2"/>
<dbReference type="InterPro" id="IPR029058">
    <property type="entry name" value="AB_hydrolase_fold"/>
</dbReference>
<gene>
    <name evidence="2" type="ORF">FHX52_3835</name>
</gene>
<dbReference type="RefSeq" id="WP_141823948.1">
    <property type="nucleotide sequence ID" value="NZ_BAAAQC010000019.1"/>
</dbReference>
<accession>A0A543PKL7</accession>
<dbReference type="SUPFAM" id="SSF53474">
    <property type="entry name" value="alpha/beta-Hydrolases"/>
    <property type="match status" value="1"/>
</dbReference>
<feature type="domain" description="AB hydrolase-1" evidence="1">
    <location>
        <begin position="49"/>
        <end position="142"/>
    </location>
</feature>
<dbReference type="GO" id="GO:0003824">
    <property type="term" value="F:catalytic activity"/>
    <property type="evidence" value="ECO:0007669"/>
    <property type="project" value="UniProtKB-ARBA"/>
</dbReference>
<dbReference type="Pfam" id="PF00561">
    <property type="entry name" value="Abhydrolase_1"/>
    <property type="match status" value="1"/>
</dbReference>
<dbReference type="Proteomes" id="UP000320085">
    <property type="component" value="Unassembled WGS sequence"/>
</dbReference>
<dbReference type="Gene3D" id="3.40.50.1820">
    <property type="entry name" value="alpha/beta hydrolase"/>
    <property type="match status" value="1"/>
</dbReference>
<evidence type="ECO:0000313" key="2">
    <source>
        <dbReference type="EMBL" id="TQN44619.1"/>
    </source>
</evidence>
<dbReference type="InterPro" id="IPR000073">
    <property type="entry name" value="AB_hydrolase_1"/>
</dbReference>
<dbReference type="EMBL" id="VFQF01000003">
    <property type="protein sequence ID" value="TQN44619.1"/>
    <property type="molecule type" value="Genomic_DNA"/>
</dbReference>
<reference evidence="2 3" key="1">
    <citation type="submission" date="2019-06" db="EMBL/GenBank/DDBJ databases">
        <title>Sequencing the genomes of 1000 actinobacteria strains.</title>
        <authorList>
            <person name="Klenk H.-P."/>
        </authorList>
    </citation>
    <scope>NUCLEOTIDE SEQUENCE [LARGE SCALE GENOMIC DNA]</scope>
    <source>
        <strain evidence="2 3">DSM 21776</strain>
    </source>
</reference>
<dbReference type="InterPro" id="IPR050266">
    <property type="entry name" value="AB_hydrolase_sf"/>
</dbReference>
<name>A0A543PKL7_9MICO</name>
<comment type="caution">
    <text evidence="2">The sequence shown here is derived from an EMBL/GenBank/DDBJ whole genome shotgun (WGS) entry which is preliminary data.</text>
</comment>
<evidence type="ECO:0000313" key="3">
    <source>
        <dbReference type="Proteomes" id="UP000320085"/>
    </source>
</evidence>
<dbReference type="PANTHER" id="PTHR43798">
    <property type="entry name" value="MONOACYLGLYCEROL LIPASE"/>
    <property type="match status" value="1"/>
</dbReference>
<protein>
    <submittedName>
        <fullName evidence="2">Pimeloyl-ACP methyl ester carboxylesterase</fullName>
    </submittedName>
</protein>
<evidence type="ECO:0000259" key="1">
    <source>
        <dbReference type="Pfam" id="PF00561"/>
    </source>
</evidence>
<proteinExistence type="predicted"/>
<dbReference type="AlphaFoldDB" id="A0A543PKL7"/>
<organism evidence="2 3">
    <name type="scientific">Humibacillus xanthopallidus</name>
    <dbReference type="NCBI Taxonomy" id="412689"/>
    <lineage>
        <taxon>Bacteria</taxon>
        <taxon>Bacillati</taxon>
        <taxon>Actinomycetota</taxon>
        <taxon>Actinomycetes</taxon>
        <taxon>Micrococcales</taxon>
        <taxon>Intrasporangiaceae</taxon>
        <taxon>Humibacillus</taxon>
    </lineage>
</organism>